<evidence type="ECO:0000313" key="8">
    <source>
        <dbReference type="Proteomes" id="UP000578697"/>
    </source>
</evidence>
<keyword evidence="4 6" id="KW-0975">Bacterial flagellum</keyword>
<evidence type="ECO:0000256" key="4">
    <source>
        <dbReference type="ARBA" id="ARBA00023143"/>
    </source>
</evidence>
<evidence type="ECO:0000256" key="6">
    <source>
        <dbReference type="PIRNR" id="PIRNR002889"/>
    </source>
</evidence>
<evidence type="ECO:0000313" key="7">
    <source>
        <dbReference type="EMBL" id="MBB5217681.1"/>
    </source>
</evidence>
<dbReference type="InterPro" id="IPR006300">
    <property type="entry name" value="FlgB"/>
</dbReference>
<comment type="function">
    <text evidence="5 6">Structural component of flagellum, the bacterial motility apparatus. Part of the rod structure of flagellar basal body.</text>
</comment>
<protein>
    <recommendedName>
        <fullName evidence="3 6">Flagellar basal body rod protein FlgB</fullName>
    </recommendedName>
</protein>
<keyword evidence="7" id="KW-0969">Cilium</keyword>
<keyword evidence="7" id="KW-0282">Flagellum</keyword>
<evidence type="ECO:0000256" key="2">
    <source>
        <dbReference type="ARBA" id="ARBA00009677"/>
    </source>
</evidence>
<reference evidence="7 8" key="1">
    <citation type="submission" date="2020-08" db="EMBL/GenBank/DDBJ databases">
        <title>Genomic Encyclopedia of Type Strains, Phase IV (KMG-IV): sequencing the most valuable type-strain genomes for metagenomic binning, comparative biology and taxonomic classification.</title>
        <authorList>
            <person name="Goeker M."/>
        </authorList>
    </citation>
    <scope>NUCLEOTIDE SEQUENCE [LARGE SCALE GENOMIC DNA]</scope>
    <source>
        <strain evidence="7 8">DSM 103679</strain>
    </source>
</reference>
<proteinExistence type="inferred from homology"/>
<gene>
    <name evidence="7" type="ORF">HNP77_000025</name>
</gene>
<comment type="subunit">
    <text evidence="6">The basal body constitutes a major portion of the flagellar organelle and consists of a number of rings mounted on a central rod.</text>
</comment>
<name>A0A840SE06_9SPIR</name>
<comment type="caution">
    <text evidence="7">The sequence shown here is derived from an EMBL/GenBank/DDBJ whole genome shotgun (WGS) entry which is preliminary data.</text>
</comment>
<comment type="subcellular location">
    <subcellularLocation>
        <location evidence="1 6">Bacterial flagellum basal body</location>
    </subcellularLocation>
</comment>
<evidence type="ECO:0000256" key="5">
    <source>
        <dbReference type="ARBA" id="ARBA00024934"/>
    </source>
</evidence>
<evidence type="ECO:0000256" key="3">
    <source>
        <dbReference type="ARBA" id="ARBA00014376"/>
    </source>
</evidence>
<sequence>MEKTKQKSQSADFIGMGMNDFFGSVELLHRSMDVASLRYQVTANNIANSETPKYKKQYVNFESELKRAFESEENAKANPFKLTVTNPLHFGTPEGKSWLDVEPRRVTDWSTSVKANGNNVDAEEEAMTLVQIQEQYRLLTQLTSFQFSQLDVAMRSSK</sequence>
<accession>A0A840SE06</accession>
<evidence type="ECO:0000256" key="1">
    <source>
        <dbReference type="ARBA" id="ARBA00004117"/>
    </source>
</evidence>
<dbReference type="PIRSF" id="PIRSF002889">
    <property type="entry name" value="Rod_FlgB"/>
    <property type="match status" value="1"/>
</dbReference>
<dbReference type="EMBL" id="JACHFR010000001">
    <property type="protein sequence ID" value="MBB5217681.1"/>
    <property type="molecule type" value="Genomic_DNA"/>
</dbReference>
<dbReference type="AlphaFoldDB" id="A0A840SE06"/>
<dbReference type="NCBIfam" id="TIGR01396">
    <property type="entry name" value="FlgB"/>
    <property type="match status" value="1"/>
</dbReference>
<keyword evidence="7" id="KW-0966">Cell projection</keyword>
<dbReference type="Proteomes" id="UP000578697">
    <property type="component" value="Unassembled WGS sequence"/>
</dbReference>
<keyword evidence="8" id="KW-1185">Reference proteome</keyword>
<organism evidence="7 8">
    <name type="scientific">Treponema rectale</name>
    <dbReference type="NCBI Taxonomy" id="744512"/>
    <lineage>
        <taxon>Bacteria</taxon>
        <taxon>Pseudomonadati</taxon>
        <taxon>Spirochaetota</taxon>
        <taxon>Spirochaetia</taxon>
        <taxon>Spirochaetales</taxon>
        <taxon>Treponemataceae</taxon>
        <taxon>Treponema</taxon>
    </lineage>
</organism>
<comment type="similarity">
    <text evidence="2 6">Belongs to the flagella basal body rod proteins family.</text>
</comment>
<dbReference type="GO" id="GO:0030694">
    <property type="term" value="C:bacterial-type flagellum basal body, rod"/>
    <property type="evidence" value="ECO:0007669"/>
    <property type="project" value="InterPro"/>
</dbReference>
<dbReference type="GO" id="GO:0071973">
    <property type="term" value="P:bacterial-type flagellum-dependent cell motility"/>
    <property type="evidence" value="ECO:0007669"/>
    <property type="project" value="InterPro"/>
</dbReference>